<keyword evidence="1" id="KW-0732">Signal</keyword>
<reference evidence="2" key="1">
    <citation type="journal article" date="2021" name="Mol. Ecol. Resour.">
        <title>Apolygus lucorum genome provides insights into omnivorousness and mesophyll feeding.</title>
        <authorList>
            <person name="Liu Y."/>
            <person name="Liu H."/>
            <person name="Wang H."/>
            <person name="Huang T."/>
            <person name="Liu B."/>
            <person name="Yang B."/>
            <person name="Yin L."/>
            <person name="Li B."/>
            <person name="Zhang Y."/>
            <person name="Zhang S."/>
            <person name="Jiang F."/>
            <person name="Zhang X."/>
            <person name="Ren Y."/>
            <person name="Wang B."/>
            <person name="Wang S."/>
            <person name="Lu Y."/>
            <person name="Wu K."/>
            <person name="Fan W."/>
            <person name="Wang G."/>
        </authorList>
    </citation>
    <scope>NUCLEOTIDE SEQUENCE</scope>
    <source>
        <strain evidence="2">12Hb</strain>
    </source>
</reference>
<name>A0A8S9WX16_APOLU</name>
<dbReference type="EMBL" id="WIXP02000013">
    <property type="protein sequence ID" value="KAF6201267.1"/>
    <property type="molecule type" value="Genomic_DNA"/>
</dbReference>
<keyword evidence="3" id="KW-1185">Reference proteome</keyword>
<proteinExistence type="predicted"/>
<sequence>MLLLVVFLLTSATGAHPNEGRNELPSLLGEMIKVIIFGGPVDQVAQRIMYDVNSVKEGVSNYLENNPLDENSTRKLEEASESIARGIDTILEELHLFKMFPAIEELYDSQIRIVMRIVLAEAVKILAQLRGIPLHSIGKVVFNA</sequence>
<feature type="signal peptide" evidence="1">
    <location>
        <begin position="1"/>
        <end position="15"/>
    </location>
</feature>
<dbReference type="Proteomes" id="UP000466442">
    <property type="component" value="Unassembled WGS sequence"/>
</dbReference>
<evidence type="ECO:0000256" key="1">
    <source>
        <dbReference type="SAM" id="SignalP"/>
    </source>
</evidence>
<feature type="chain" id="PRO_5035782278" evidence="1">
    <location>
        <begin position="16"/>
        <end position="144"/>
    </location>
</feature>
<protein>
    <submittedName>
        <fullName evidence="2">Uncharacterized protein</fullName>
    </submittedName>
</protein>
<evidence type="ECO:0000313" key="3">
    <source>
        <dbReference type="Proteomes" id="UP000466442"/>
    </source>
</evidence>
<organism evidence="2 3">
    <name type="scientific">Apolygus lucorum</name>
    <name type="common">Small green plant bug</name>
    <name type="synonym">Lygocoris lucorum</name>
    <dbReference type="NCBI Taxonomy" id="248454"/>
    <lineage>
        <taxon>Eukaryota</taxon>
        <taxon>Metazoa</taxon>
        <taxon>Ecdysozoa</taxon>
        <taxon>Arthropoda</taxon>
        <taxon>Hexapoda</taxon>
        <taxon>Insecta</taxon>
        <taxon>Pterygota</taxon>
        <taxon>Neoptera</taxon>
        <taxon>Paraneoptera</taxon>
        <taxon>Hemiptera</taxon>
        <taxon>Heteroptera</taxon>
        <taxon>Panheteroptera</taxon>
        <taxon>Cimicomorpha</taxon>
        <taxon>Miridae</taxon>
        <taxon>Mirini</taxon>
        <taxon>Apolygus</taxon>
    </lineage>
</organism>
<gene>
    <name evidence="2" type="ORF">GE061_005714</name>
</gene>
<dbReference type="AlphaFoldDB" id="A0A8S9WX16"/>
<evidence type="ECO:0000313" key="2">
    <source>
        <dbReference type="EMBL" id="KAF6201267.1"/>
    </source>
</evidence>
<comment type="caution">
    <text evidence="2">The sequence shown here is derived from an EMBL/GenBank/DDBJ whole genome shotgun (WGS) entry which is preliminary data.</text>
</comment>
<accession>A0A8S9WX16</accession>